<evidence type="ECO:0000313" key="1">
    <source>
        <dbReference type="EMBL" id="TWR52486.1"/>
    </source>
</evidence>
<evidence type="ECO:0000313" key="2">
    <source>
        <dbReference type="Proteomes" id="UP000316123"/>
    </source>
</evidence>
<sequence length="129" mass="13914">MSEVDDEVSTPTMVPMYLFDDANGVYLGAFSKPFPEGFPPLGAVEVSEPHDIAPSPAQVLAMASAKLDELLTTAALRIAPLQDAVDLGDATDADMASLKAWKQYRVAVNRVREQPGFPASIDWPEPPEK</sequence>
<name>A0A9X9BMS1_PSEMA</name>
<reference evidence="1 2" key="1">
    <citation type="submission" date="2019-06" db="EMBL/GenBank/DDBJ databases">
        <title>Pseudomonas bimorpha sp. nov. isolated from bovine raw milk and skim milk concentrate.</title>
        <authorList>
            <person name="Hofmann K."/>
            <person name="Huptas C."/>
            <person name="Doll E."/>
            <person name="Scherer S."/>
            <person name="Wenning M."/>
        </authorList>
    </citation>
    <scope>NUCLEOTIDE SEQUENCE [LARGE SCALE GENOMIC DNA]</scope>
    <source>
        <strain evidence="1 2">DSM 13124</strain>
    </source>
</reference>
<proteinExistence type="predicted"/>
<dbReference type="AlphaFoldDB" id="A0A9X9BMS1"/>
<dbReference type="Pfam" id="PF02413">
    <property type="entry name" value="Caudo_TAP"/>
    <property type="match status" value="1"/>
</dbReference>
<protein>
    <submittedName>
        <fullName evidence="1">Tail fiber assembly protein</fullName>
    </submittedName>
</protein>
<accession>A0A9X9BMS1</accession>
<dbReference type="InterPro" id="IPR003458">
    <property type="entry name" value="Phage_T4_Gp38_tail_assem"/>
</dbReference>
<dbReference type="Proteomes" id="UP000316123">
    <property type="component" value="Unassembled WGS sequence"/>
</dbReference>
<organism evidence="1 2">
    <name type="scientific">Pseudomonas marginalis</name>
    <name type="common">Pseudomonas panacis</name>
    <dbReference type="NCBI Taxonomy" id="298"/>
    <lineage>
        <taxon>Bacteria</taxon>
        <taxon>Pseudomonadati</taxon>
        <taxon>Pseudomonadota</taxon>
        <taxon>Gammaproteobacteria</taxon>
        <taxon>Pseudomonadales</taxon>
        <taxon>Pseudomonadaceae</taxon>
        <taxon>Pseudomonas</taxon>
    </lineage>
</organism>
<dbReference type="RefSeq" id="WP_083381369.1">
    <property type="nucleotide sequence ID" value="NZ_FNSU01000003.1"/>
</dbReference>
<comment type="caution">
    <text evidence="1">The sequence shown here is derived from an EMBL/GenBank/DDBJ whole genome shotgun (WGS) entry which is preliminary data.</text>
</comment>
<gene>
    <name evidence="1" type="ORF">FIV41_25675</name>
</gene>
<dbReference type="OrthoDB" id="8596093at2"/>
<dbReference type="EMBL" id="VFEQ01000024">
    <property type="protein sequence ID" value="TWR52486.1"/>
    <property type="molecule type" value="Genomic_DNA"/>
</dbReference>